<dbReference type="EMBL" id="CADCWN010000327">
    <property type="protein sequence ID" value="CAA9587455.1"/>
    <property type="molecule type" value="Genomic_DNA"/>
</dbReference>
<proteinExistence type="predicted"/>
<organism evidence="2">
    <name type="scientific">uncultured Thermomicrobiales bacterium</name>
    <dbReference type="NCBI Taxonomy" id="1645740"/>
    <lineage>
        <taxon>Bacteria</taxon>
        <taxon>Pseudomonadati</taxon>
        <taxon>Thermomicrobiota</taxon>
        <taxon>Thermomicrobia</taxon>
        <taxon>Thermomicrobiales</taxon>
        <taxon>environmental samples</taxon>
    </lineage>
</organism>
<protein>
    <submittedName>
        <fullName evidence="2">Protein containing domains DUF403</fullName>
    </submittedName>
</protein>
<dbReference type="InterPro" id="IPR007296">
    <property type="entry name" value="DUF403"/>
</dbReference>
<dbReference type="AlphaFoldDB" id="A0A6J4VWS4"/>
<feature type="domain" description="DUF403" evidence="1">
    <location>
        <begin position="1"/>
        <end position="342"/>
    </location>
</feature>
<accession>A0A6J4VWS4</accession>
<dbReference type="PANTHER" id="PTHR34595">
    <property type="entry name" value="BLR5612 PROTEIN"/>
    <property type="match status" value="1"/>
</dbReference>
<dbReference type="InterPro" id="IPR051680">
    <property type="entry name" value="ATP-dep_Glu-Cys_Ligase-2"/>
</dbReference>
<dbReference type="Pfam" id="PF04168">
    <property type="entry name" value="Alpha-E"/>
    <property type="match status" value="1"/>
</dbReference>
<gene>
    <name evidence="2" type="ORF">AVDCRST_MAG18-4140</name>
</gene>
<evidence type="ECO:0000259" key="1">
    <source>
        <dbReference type="Pfam" id="PF04168"/>
    </source>
</evidence>
<sequence>MLSRIAESLYWIGRYVERAEDTARITDVNFHHTLEMGASEEAQERRCRHWESLVRIVGDADRFFLTHSEANEETVPFYLTFARDNPHSIVSCVARARENARTMRHQLASEMWEVLNRFYLELQRRHEEGETPEGAENAHDFYRWIIEYSHLFQGITDSTMPREEGWYFLQAGKFLERAEKTARALDVKYHLLIADSSLAEAAELAAADEVPRDWHQWLAVLRSLSAYEAYNKLYRSAVRPRAVIEMLTLSPVFPRSIRFAIGEVDAALTRIAAHLPGLLDDDGAANLLLGRPSEAERAVGRLKGALTYQRVDELFVPDLREYLLDLERQCYQIGEYIEAQYFAGRVLRAEEVVV</sequence>
<dbReference type="PANTHER" id="PTHR34595:SF7">
    <property type="entry name" value="SLL1039 PROTEIN"/>
    <property type="match status" value="1"/>
</dbReference>
<reference evidence="2" key="1">
    <citation type="submission" date="2020-02" db="EMBL/GenBank/DDBJ databases">
        <authorList>
            <person name="Meier V. D."/>
        </authorList>
    </citation>
    <scope>NUCLEOTIDE SEQUENCE</scope>
    <source>
        <strain evidence="2">AVDCRST_MAG18</strain>
    </source>
</reference>
<evidence type="ECO:0000313" key="2">
    <source>
        <dbReference type="EMBL" id="CAA9587455.1"/>
    </source>
</evidence>
<name>A0A6J4VWS4_9BACT</name>